<dbReference type="Pfam" id="PF02156">
    <property type="entry name" value="Glyco_hydro_26"/>
    <property type="match status" value="1"/>
</dbReference>
<dbReference type="GO" id="GO:0006080">
    <property type="term" value="P:substituted mannan metabolic process"/>
    <property type="evidence" value="ECO:0007669"/>
    <property type="project" value="InterPro"/>
</dbReference>
<name>A0A836CGX9_9STRA</name>
<keyword evidence="2 6" id="KW-0378">Hydrolase</keyword>
<feature type="compositionally biased region" description="Low complexity" evidence="4">
    <location>
        <begin position="447"/>
        <end position="457"/>
    </location>
</feature>
<feature type="domain" description="GH26" evidence="5">
    <location>
        <begin position="69"/>
        <end position="354"/>
    </location>
</feature>
<dbReference type="Proteomes" id="UP000664859">
    <property type="component" value="Unassembled WGS sequence"/>
</dbReference>
<dbReference type="SUPFAM" id="SSF51445">
    <property type="entry name" value="(Trans)glycosidases"/>
    <property type="match status" value="1"/>
</dbReference>
<dbReference type="PANTHER" id="PTHR40079">
    <property type="entry name" value="MANNAN ENDO-1,4-BETA-MANNOSIDASE E-RELATED"/>
    <property type="match status" value="1"/>
</dbReference>
<evidence type="ECO:0000259" key="5">
    <source>
        <dbReference type="PROSITE" id="PS51764"/>
    </source>
</evidence>
<evidence type="ECO:0000256" key="1">
    <source>
        <dbReference type="ARBA" id="ARBA00007754"/>
    </source>
</evidence>
<organism evidence="6 7">
    <name type="scientific">Tribonema minus</name>
    <dbReference type="NCBI Taxonomy" id="303371"/>
    <lineage>
        <taxon>Eukaryota</taxon>
        <taxon>Sar</taxon>
        <taxon>Stramenopiles</taxon>
        <taxon>Ochrophyta</taxon>
        <taxon>PX clade</taxon>
        <taxon>Xanthophyceae</taxon>
        <taxon>Tribonematales</taxon>
        <taxon>Tribonemataceae</taxon>
        <taxon>Tribonema</taxon>
    </lineage>
</organism>
<dbReference type="AlphaFoldDB" id="A0A836CGX9"/>
<evidence type="ECO:0000313" key="6">
    <source>
        <dbReference type="EMBL" id="KAG5185109.1"/>
    </source>
</evidence>
<dbReference type="PANTHER" id="PTHR40079:SF4">
    <property type="entry name" value="GH26 DOMAIN-CONTAINING PROTEIN-RELATED"/>
    <property type="match status" value="1"/>
</dbReference>
<comment type="similarity">
    <text evidence="1">Belongs to the glycosyl hydrolase 26 family.</text>
</comment>
<dbReference type="OrthoDB" id="9971691at2759"/>
<comment type="caution">
    <text evidence="6">The sequence shown here is derived from an EMBL/GenBank/DDBJ whole genome shotgun (WGS) entry which is preliminary data.</text>
</comment>
<evidence type="ECO:0000256" key="3">
    <source>
        <dbReference type="ARBA" id="ARBA00023295"/>
    </source>
</evidence>
<dbReference type="InterPro" id="IPR000805">
    <property type="entry name" value="Glyco_hydro_26"/>
</dbReference>
<evidence type="ECO:0000256" key="2">
    <source>
        <dbReference type="ARBA" id="ARBA00022801"/>
    </source>
</evidence>
<dbReference type="InterPro" id="IPR017853">
    <property type="entry name" value="GH"/>
</dbReference>
<feature type="region of interest" description="Disordered" evidence="4">
    <location>
        <begin position="434"/>
        <end position="507"/>
    </location>
</feature>
<protein>
    <submittedName>
        <fullName evidence="6">Glycoside hydrolase superfamily</fullName>
    </submittedName>
</protein>
<dbReference type="EMBL" id="JAFCMP010000143">
    <property type="protein sequence ID" value="KAG5185109.1"/>
    <property type="molecule type" value="Genomic_DNA"/>
</dbReference>
<evidence type="ECO:0000313" key="7">
    <source>
        <dbReference type="Proteomes" id="UP000664859"/>
    </source>
</evidence>
<evidence type="ECO:0000256" key="4">
    <source>
        <dbReference type="SAM" id="MobiDB-lite"/>
    </source>
</evidence>
<dbReference type="GO" id="GO:0016985">
    <property type="term" value="F:mannan endo-1,4-beta-mannosidase activity"/>
    <property type="evidence" value="ECO:0007669"/>
    <property type="project" value="InterPro"/>
</dbReference>
<accession>A0A836CGX9</accession>
<gene>
    <name evidence="6" type="ORF">JKP88DRAFT_354297</name>
</gene>
<keyword evidence="7" id="KW-1185">Reference proteome</keyword>
<feature type="compositionally biased region" description="Pro residues" evidence="4">
    <location>
        <begin position="458"/>
        <end position="495"/>
    </location>
</feature>
<dbReference type="Gene3D" id="3.20.20.80">
    <property type="entry name" value="Glycosidases"/>
    <property type="match status" value="1"/>
</dbReference>
<reference evidence="6" key="1">
    <citation type="submission" date="2021-02" db="EMBL/GenBank/DDBJ databases">
        <title>First Annotated Genome of the Yellow-green Alga Tribonema minus.</title>
        <authorList>
            <person name="Mahan K.M."/>
        </authorList>
    </citation>
    <scope>NUCLEOTIDE SEQUENCE</scope>
    <source>
        <strain evidence="6">UTEX B ZZ1240</strain>
    </source>
</reference>
<keyword evidence="3" id="KW-0326">Glycosidase</keyword>
<dbReference type="InterPro" id="IPR022790">
    <property type="entry name" value="GH26_dom"/>
</dbReference>
<proteinExistence type="inferred from homology"/>
<sequence length="507" mass="56870">MLQARAQERQGRAQERSGGLWSKLATAALALLCPWRCLLCPWPECLHSLRSTFRQRQLLLCHHPWSECLGSRRSLRCLRFRRPPRNLKIGIQDLMPPAQREGYIGATYQASLHYLSCVSIKFSPVFDLDYTRDVKPMLDIGKEVVMVTEFFDAMPTNLQEIGDGLYDGPLQQFAADMVADGNRPVWIRPMHEFNGDWYSWGTYLGGNNTPENFIRAFQHVTDVFRGAGAAVLMQLSYNCDSANLDVTTDWVTWWPGEEYVDMILCSAYNRAGTDEAHDWETFEQIYADAYARMAALPGMKPLGVAECSCNSVDKFDLTETQHYITNYAQLATGIWDKAQWFIDAFADFQTKFPRVQQRRCAARHAARRRQGAAQHAGGALPAPAPGWFFQNKDDGLWDLSSDRERRIFGELMLQYTIATPVPIVLWKPDDNAPIAPEWGGPPPEGTPAPTGTGAPVDPYAPPVDPYAPPVDPYAPPVDPYAPPVDPYAPPPPPPVQNDFNGDGVPDY</sequence>
<dbReference type="PROSITE" id="PS51764">
    <property type="entry name" value="GH26"/>
    <property type="match status" value="1"/>
</dbReference>